<reference evidence="2 3" key="1">
    <citation type="submission" date="2019-06" db="EMBL/GenBank/DDBJ databases">
        <title>Spirosoma utsteinense sp. nov. isolated from Antarctic ice-free soils.</title>
        <authorList>
            <person name="Tahon G."/>
        </authorList>
    </citation>
    <scope>NUCLEOTIDE SEQUENCE [LARGE SCALE GENOMIC DNA]</scope>
    <source>
        <strain evidence="2 3">LMG 31447</strain>
    </source>
</reference>
<feature type="transmembrane region" description="Helical" evidence="1">
    <location>
        <begin position="189"/>
        <end position="211"/>
    </location>
</feature>
<evidence type="ECO:0000313" key="3">
    <source>
        <dbReference type="Proteomes" id="UP000700732"/>
    </source>
</evidence>
<accession>A0ABR6WBV5</accession>
<gene>
    <name evidence="2" type="ORF">FH603_4515</name>
</gene>
<feature type="transmembrane region" description="Helical" evidence="1">
    <location>
        <begin position="149"/>
        <end position="177"/>
    </location>
</feature>
<proteinExistence type="predicted"/>
<feature type="transmembrane region" description="Helical" evidence="1">
    <location>
        <begin position="257"/>
        <end position="278"/>
    </location>
</feature>
<sequence length="451" mass="51655">MAESAPTQPTLSTDQQEKLRELTAQSWNLELVISGAALFAVLQLPDLLDQAFDYFRYNFMTSMAGAQGMLPLLAYSLMKAMCYVLFLAFLTNFVMRAFWVGLVGLLAVYPTGIHYDRIPFSTPYAQKRMATDLGPLDRYILRLDQRCNIIFAVAFLFVIFLIVVALSYVIILLISAIVRPMIPPDIRHIIELSAYALFILYFITSIVLSLPTVKAHPTGERLHYQLTSVGKLVYWGMYPPFGFLVNTFFSHLPFKKIVRAMGLFMVLFIVVIVVELLANMSRVDRRISFNQRHLYSARLDSLFSNPNTYDDQLPDGEYVSAAAIQSDVIREPFIRLFVAYPKALDTLLTQLAKEPVWNDTLPRKEIRRRFAEWSHGQMSNLMHITVNDSVYRRPDLLFTQRGSQQQRGWKTVLIPANLKTGKNTIRISLKPDSLAKPQEITTIPFWYVPDK</sequence>
<protein>
    <submittedName>
        <fullName evidence="2">Uncharacterized protein</fullName>
    </submittedName>
</protein>
<name>A0ABR6WBV5_9BACT</name>
<keyword evidence="3" id="KW-1185">Reference proteome</keyword>
<keyword evidence="1" id="KW-0812">Transmembrane</keyword>
<evidence type="ECO:0000256" key="1">
    <source>
        <dbReference type="SAM" id="Phobius"/>
    </source>
</evidence>
<keyword evidence="1" id="KW-0472">Membrane</keyword>
<organism evidence="2 3">
    <name type="scientific">Spirosoma utsteinense</name>
    <dbReference type="NCBI Taxonomy" id="2585773"/>
    <lineage>
        <taxon>Bacteria</taxon>
        <taxon>Pseudomonadati</taxon>
        <taxon>Bacteroidota</taxon>
        <taxon>Cytophagia</taxon>
        <taxon>Cytophagales</taxon>
        <taxon>Cytophagaceae</taxon>
        <taxon>Spirosoma</taxon>
    </lineage>
</organism>
<evidence type="ECO:0000313" key="2">
    <source>
        <dbReference type="EMBL" id="MBC3793988.1"/>
    </source>
</evidence>
<dbReference type="Proteomes" id="UP000700732">
    <property type="component" value="Unassembled WGS sequence"/>
</dbReference>
<dbReference type="RefSeq" id="WP_186739961.1">
    <property type="nucleotide sequence ID" value="NZ_VFIA01000035.1"/>
</dbReference>
<dbReference type="EMBL" id="VFIA01000035">
    <property type="protein sequence ID" value="MBC3793988.1"/>
    <property type="molecule type" value="Genomic_DNA"/>
</dbReference>
<keyword evidence="1" id="KW-1133">Transmembrane helix</keyword>
<feature type="transmembrane region" description="Helical" evidence="1">
    <location>
        <begin position="27"/>
        <end position="45"/>
    </location>
</feature>
<feature type="transmembrane region" description="Helical" evidence="1">
    <location>
        <begin position="232"/>
        <end position="251"/>
    </location>
</feature>
<feature type="transmembrane region" description="Helical" evidence="1">
    <location>
        <begin position="83"/>
        <end position="109"/>
    </location>
</feature>
<comment type="caution">
    <text evidence="2">The sequence shown here is derived from an EMBL/GenBank/DDBJ whole genome shotgun (WGS) entry which is preliminary data.</text>
</comment>